<evidence type="ECO:0000313" key="1">
    <source>
        <dbReference type="EMBL" id="KAJ1205554.1"/>
    </source>
</evidence>
<name>A0AAV7W042_PLEWA</name>
<gene>
    <name evidence="1" type="ORF">NDU88_000982</name>
</gene>
<dbReference type="Proteomes" id="UP001066276">
    <property type="component" value="Chromosome 1_2"/>
</dbReference>
<dbReference type="AlphaFoldDB" id="A0AAV7W042"/>
<reference evidence="1" key="1">
    <citation type="journal article" date="2022" name="bioRxiv">
        <title>Sequencing and chromosome-scale assembly of the giantPleurodeles waltlgenome.</title>
        <authorList>
            <person name="Brown T."/>
            <person name="Elewa A."/>
            <person name="Iarovenko S."/>
            <person name="Subramanian E."/>
            <person name="Araus A.J."/>
            <person name="Petzold A."/>
            <person name="Susuki M."/>
            <person name="Suzuki K.-i.T."/>
            <person name="Hayashi T."/>
            <person name="Toyoda A."/>
            <person name="Oliveira C."/>
            <person name="Osipova E."/>
            <person name="Leigh N.D."/>
            <person name="Simon A."/>
            <person name="Yun M.H."/>
        </authorList>
    </citation>
    <scope>NUCLEOTIDE SEQUENCE</scope>
    <source>
        <strain evidence="1">20211129_DDA</strain>
        <tissue evidence="1">Liver</tissue>
    </source>
</reference>
<evidence type="ECO:0000313" key="2">
    <source>
        <dbReference type="Proteomes" id="UP001066276"/>
    </source>
</evidence>
<sequence>MESHRQPAQCPHISQSIMHHGLSPLLQTPCLSCAATPLPGAHILQGRPACRHPTVLRAVSVNVPNPCDLCRARGPPGPPPSPSAFLSEAASVPHPRISVHMEALCCFALCRSYRSALGPCRPRRSAALSSTRPPSPALVALPAPGVPVSRRLTCCLALEPTDIGGPALMPPFFPSSGDHLGPPPGLYLKDILWAQMERSAHASAIFTSQATMCQS</sequence>
<comment type="caution">
    <text evidence="1">The sequence shown here is derived from an EMBL/GenBank/DDBJ whole genome shotgun (WGS) entry which is preliminary data.</text>
</comment>
<accession>A0AAV7W042</accession>
<proteinExistence type="predicted"/>
<keyword evidence="2" id="KW-1185">Reference proteome</keyword>
<dbReference type="EMBL" id="JANPWB010000002">
    <property type="protein sequence ID" value="KAJ1205554.1"/>
    <property type="molecule type" value="Genomic_DNA"/>
</dbReference>
<protein>
    <submittedName>
        <fullName evidence="1">Uncharacterized protein</fullName>
    </submittedName>
</protein>
<organism evidence="1 2">
    <name type="scientific">Pleurodeles waltl</name>
    <name type="common">Iberian ribbed newt</name>
    <dbReference type="NCBI Taxonomy" id="8319"/>
    <lineage>
        <taxon>Eukaryota</taxon>
        <taxon>Metazoa</taxon>
        <taxon>Chordata</taxon>
        <taxon>Craniata</taxon>
        <taxon>Vertebrata</taxon>
        <taxon>Euteleostomi</taxon>
        <taxon>Amphibia</taxon>
        <taxon>Batrachia</taxon>
        <taxon>Caudata</taxon>
        <taxon>Salamandroidea</taxon>
        <taxon>Salamandridae</taxon>
        <taxon>Pleurodelinae</taxon>
        <taxon>Pleurodeles</taxon>
    </lineage>
</organism>